<dbReference type="Pfam" id="PF05139">
    <property type="entry name" value="Erythro_esteras"/>
    <property type="match status" value="1"/>
</dbReference>
<dbReference type="InterPro" id="IPR014622">
    <property type="entry name" value="UCP036794_erythomycin"/>
</dbReference>
<name>A0ABU0L5R0_9BACL</name>
<sequence>MNKKKMYGGMAVLVSAALLAAGCAGGEGKRPTEAVQSAQPVQNNIVKSIESQVKPLKTIDPTQPFDDLKPFENMIGDARYVGLGENTHGSSEIFTMKFRLVKYLVTQMGFTNFAMEEDWGNGLKLNEYIQTGKGNPRELLKMLYPTDEIIAMIDWMKDYNADPSNKQKIQFIGLDLKALDQSVYNKVIDYVKEHHPDALAEVKASYKELPAVTGNVQEYMKLTPEVKERFKVNAGKVVRLLNDETKQTGTKADSSELVWVKATAKAIENFTAMLMPSDYPSMLKLHEQYLAEHVIWAQEALGGKTIMWGHNIHVAKGVIDKNLYPFGAGQFLKDRLGDQYVVVGSTTAEGQYTLYSQYSPSGETKLSTDTIPQDASSSNYTLGKVPYDLFLLDNRHLEGEANQWVREKRPLLSLGAQLIPGHPVYFDTSLLEQFDIMFHIRKTSPSHIK</sequence>
<organism evidence="2 3">
    <name type="scientific">Paenibacillus brasilensis</name>
    <dbReference type="NCBI Taxonomy" id="128574"/>
    <lineage>
        <taxon>Bacteria</taxon>
        <taxon>Bacillati</taxon>
        <taxon>Bacillota</taxon>
        <taxon>Bacilli</taxon>
        <taxon>Bacillales</taxon>
        <taxon>Paenibacillaceae</taxon>
        <taxon>Paenibacillus</taxon>
    </lineage>
</organism>
<gene>
    <name evidence="2" type="ORF">QOZ95_004787</name>
</gene>
<dbReference type="EMBL" id="JAUSWA010000039">
    <property type="protein sequence ID" value="MDQ0496597.1"/>
    <property type="molecule type" value="Genomic_DNA"/>
</dbReference>
<evidence type="ECO:0000313" key="3">
    <source>
        <dbReference type="Proteomes" id="UP001242811"/>
    </source>
</evidence>
<dbReference type="Gene3D" id="1.20.1440.30">
    <property type="entry name" value="Biosynthetic Protein domain"/>
    <property type="match status" value="1"/>
</dbReference>
<evidence type="ECO:0000313" key="2">
    <source>
        <dbReference type="EMBL" id="MDQ0496597.1"/>
    </source>
</evidence>
<dbReference type="GO" id="GO:0016787">
    <property type="term" value="F:hydrolase activity"/>
    <property type="evidence" value="ECO:0007669"/>
    <property type="project" value="UniProtKB-KW"/>
</dbReference>
<keyword evidence="1" id="KW-0732">Signal</keyword>
<dbReference type="RefSeq" id="WP_152379515.1">
    <property type="nucleotide sequence ID" value="NZ_CP045298.1"/>
</dbReference>
<dbReference type="Gene3D" id="3.30.1870.10">
    <property type="entry name" value="EreA-like, domain 2"/>
    <property type="match status" value="1"/>
</dbReference>
<dbReference type="EC" id="3.1.1.-" evidence="2"/>
<dbReference type="SUPFAM" id="SSF159501">
    <property type="entry name" value="EreA/ChaN-like"/>
    <property type="match status" value="1"/>
</dbReference>
<proteinExistence type="predicted"/>
<dbReference type="PANTHER" id="PTHR31299">
    <property type="entry name" value="ESTERASE, PUTATIVE (AFU_ORTHOLOGUE AFUA_1G05850)-RELATED"/>
    <property type="match status" value="1"/>
</dbReference>
<dbReference type="InterPro" id="IPR052036">
    <property type="entry name" value="Hydrolase/PRTase-associated"/>
</dbReference>
<reference evidence="2 3" key="1">
    <citation type="submission" date="2023-07" db="EMBL/GenBank/DDBJ databases">
        <title>Genomic Encyclopedia of Type Strains, Phase IV (KMG-IV): sequencing the most valuable type-strain genomes for metagenomic binning, comparative biology and taxonomic classification.</title>
        <authorList>
            <person name="Goeker M."/>
        </authorList>
    </citation>
    <scope>NUCLEOTIDE SEQUENCE [LARGE SCALE GENOMIC DNA]</scope>
    <source>
        <strain evidence="2 3">DSM 14914</strain>
    </source>
</reference>
<dbReference type="PROSITE" id="PS51257">
    <property type="entry name" value="PROKAR_LIPOPROTEIN"/>
    <property type="match status" value="1"/>
</dbReference>
<accession>A0ABU0L5R0</accession>
<dbReference type="PIRSF" id="PIRSF036794">
    <property type="entry name" value="UCP_erythr_ester"/>
    <property type="match status" value="1"/>
</dbReference>
<feature type="signal peptide" evidence="1">
    <location>
        <begin position="1"/>
        <end position="20"/>
    </location>
</feature>
<dbReference type="Proteomes" id="UP001242811">
    <property type="component" value="Unassembled WGS sequence"/>
</dbReference>
<feature type="chain" id="PRO_5046628178" evidence="1">
    <location>
        <begin position="21"/>
        <end position="449"/>
    </location>
</feature>
<keyword evidence="2" id="KW-0378">Hydrolase</keyword>
<dbReference type="InterPro" id="IPR007815">
    <property type="entry name" value="Emycin_Estase"/>
</dbReference>
<comment type="caution">
    <text evidence="2">The sequence shown here is derived from an EMBL/GenBank/DDBJ whole genome shotgun (WGS) entry which is preliminary data.</text>
</comment>
<evidence type="ECO:0000256" key="1">
    <source>
        <dbReference type="SAM" id="SignalP"/>
    </source>
</evidence>
<dbReference type="PANTHER" id="PTHR31299:SF0">
    <property type="entry name" value="ESTERASE, PUTATIVE (AFU_ORTHOLOGUE AFUA_1G05850)-RELATED"/>
    <property type="match status" value="1"/>
</dbReference>
<dbReference type="Gene3D" id="3.40.1660.10">
    <property type="entry name" value="EreA-like (biosynthetic domain)"/>
    <property type="match status" value="1"/>
</dbReference>
<keyword evidence="3" id="KW-1185">Reference proteome</keyword>
<protein>
    <submittedName>
        <fullName evidence="2">Erythromycin esterase</fullName>
        <ecNumber evidence="2">3.1.1.-</ecNumber>
    </submittedName>
</protein>
<dbReference type="CDD" id="cd14728">
    <property type="entry name" value="Ere-like"/>
    <property type="match status" value="1"/>
</dbReference>